<name>D8LAX3_ECTSI</name>
<gene>
    <name evidence="2" type="ORF">Esi_0000_0073</name>
</gene>
<feature type="region of interest" description="Disordered" evidence="1">
    <location>
        <begin position="1"/>
        <end position="24"/>
    </location>
</feature>
<dbReference type="EMBL" id="FN647682">
    <property type="protein sequence ID" value="CBN76482.1"/>
    <property type="molecule type" value="Genomic_DNA"/>
</dbReference>
<feature type="compositionally biased region" description="Low complexity" evidence="1">
    <location>
        <begin position="144"/>
        <end position="157"/>
    </location>
</feature>
<dbReference type="AlphaFoldDB" id="D8LAX3"/>
<dbReference type="EMBL" id="FN649726">
    <property type="protein sequence ID" value="CBN76482.1"/>
    <property type="molecule type" value="Genomic_DNA"/>
</dbReference>
<keyword evidence="3" id="KW-1185">Reference proteome</keyword>
<sequence length="221" mass="24365">MRQAGSAGRVPDPSEVFQTRRGGAMDPHTRLPGYTCSTMLGVTQVWFTAHHVGHVLKTLRSGRLDDLHRRMKRNPHVLDARVCRAVIWWSILAEAMEAAKEAERRRARRRECRRLVVGLAVSQRRSDPGTRRGKTSTHEQQRASGGSRSGMSRSSSRTWSLPPLTEAIHLKGGEEDQGFSSGGGGRAPCHGGAVAAPSVVRECRAVHLDEAAILNKIYEFL</sequence>
<proteinExistence type="predicted"/>
<protein>
    <submittedName>
        <fullName evidence="2">Uncharacterized protein</fullName>
    </submittedName>
</protein>
<feature type="region of interest" description="Disordered" evidence="1">
    <location>
        <begin position="123"/>
        <end position="163"/>
    </location>
</feature>
<dbReference type="InParanoid" id="D8LAX3"/>
<reference evidence="2 3" key="1">
    <citation type="journal article" date="2010" name="Nature">
        <title>The Ectocarpus genome and the independent evolution of multicellularity in brown algae.</title>
        <authorList>
            <person name="Cock J.M."/>
            <person name="Sterck L."/>
            <person name="Rouze P."/>
            <person name="Scornet D."/>
            <person name="Allen A.E."/>
            <person name="Amoutzias G."/>
            <person name="Anthouard V."/>
            <person name="Artiguenave F."/>
            <person name="Aury J.M."/>
            <person name="Badger J.H."/>
            <person name="Beszteri B."/>
            <person name="Billiau K."/>
            <person name="Bonnet E."/>
            <person name="Bothwell J.H."/>
            <person name="Bowler C."/>
            <person name="Boyen C."/>
            <person name="Brownlee C."/>
            <person name="Carrano C.J."/>
            <person name="Charrier B."/>
            <person name="Cho G.Y."/>
            <person name="Coelho S.M."/>
            <person name="Collen J."/>
            <person name="Corre E."/>
            <person name="Da Silva C."/>
            <person name="Delage L."/>
            <person name="Delaroque N."/>
            <person name="Dittami S.M."/>
            <person name="Doulbeau S."/>
            <person name="Elias M."/>
            <person name="Farnham G."/>
            <person name="Gachon C.M."/>
            <person name="Gschloessl B."/>
            <person name="Heesch S."/>
            <person name="Jabbari K."/>
            <person name="Jubin C."/>
            <person name="Kawai H."/>
            <person name="Kimura K."/>
            <person name="Kloareg B."/>
            <person name="Kupper F.C."/>
            <person name="Lang D."/>
            <person name="Le Bail A."/>
            <person name="Leblanc C."/>
            <person name="Lerouge P."/>
            <person name="Lohr M."/>
            <person name="Lopez P.J."/>
            <person name="Martens C."/>
            <person name="Maumus F."/>
            <person name="Michel G."/>
            <person name="Miranda-Saavedra D."/>
            <person name="Morales J."/>
            <person name="Moreau H."/>
            <person name="Motomura T."/>
            <person name="Nagasato C."/>
            <person name="Napoli C.A."/>
            <person name="Nelson D.R."/>
            <person name="Nyvall-Collen P."/>
            <person name="Peters A.F."/>
            <person name="Pommier C."/>
            <person name="Potin P."/>
            <person name="Poulain J."/>
            <person name="Quesneville H."/>
            <person name="Read B."/>
            <person name="Rensing S.A."/>
            <person name="Ritter A."/>
            <person name="Rousvoal S."/>
            <person name="Samanta M."/>
            <person name="Samson G."/>
            <person name="Schroeder D.C."/>
            <person name="Segurens B."/>
            <person name="Strittmatter M."/>
            <person name="Tonon T."/>
            <person name="Tregear J.W."/>
            <person name="Valentin K."/>
            <person name="von Dassow P."/>
            <person name="Yamagishi T."/>
            <person name="Van de Peer Y."/>
            <person name="Wincker P."/>
        </authorList>
    </citation>
    <scope>NUCLEOTIDE SEQUENCE [LARGE SCALE GENOMIC DNA]</scope>
    <source>
        <strain evidence="3">Ec32 / CCAP1310/4</strain>
    </source>
</reference>
<evidence type="ECO:0000256" key="1">
    <source>
        <dbReference type="SAM" id="MobiDB-lite"/>
    </source>
</evidence>
<dbReference type="Proteomes" id="UP000002630">
    <property type="component" value="Linkage Group LG01"/>
</dbReference>
<evidence type="ECO:0000313" key="2">
    <source>
        <dbReference type="EMBL" id="CBN76482.1"/>
    </source>
</evidence>
<organism evidence="2 3">
    <name type="scientific">Ectocarpus siliculosus</name>
    <name type="common">Brown alga</name>
    <name type="synonym">Conferva siliculosa</name>
    <dbReference type="NCBI Taxonomy" id="2880"/>
    <lineage>
        <taxon>Eukaryota</taxon>
        <taxon>Sar</taxon>
        <taxon>Stramenopiles</taxon>
        <taxon>Ochrophyta</taxon>
        <taxon>PX clade</taxon>
        <taxon>Phaeophyceae</taxon>
        <taxon>Ectocarpales</taxon>
        <taxon>Ectocarpaceae</taxon>
        <taxon>Ectocarpus</taxon>
    </lineage>
</organism>
<feature type="compositionally biased region" description="Basic and acidic residues" evidence="1">
    <location>
        <begin position="124"/>
        <end position="141"/>
    </location>
</feature>
<evidence type="ECO:0000313" key="3">
    <source>
        <dbReference type="Proteomes" id="UP000002630"/>
    </source>
</evidence>
<dbReference type="OrthoDB" id="10358387at2759"/>
<accession>D8LAX3</accession>